<evidence type="ECO:0000313" key="8">
    <source>
        <dbReference type="EMBL" id="GAA6196724.1"/>
    </source>
</evidence>
<dbReference type="Gene3D" id="1.20.950.20">
    <property type="entry name" value="Transmembrane di-heme cytochromes, Chain C"/>
    <property type="match status" value="1"/>
</dbReference>
<comment type="subcellular location">
    <subcellularLocation>
        <location evidence="1">Cell membrane</location>
        <topology evidence="1">Multi-pass membrane protein</topology>
    </subcellularLocation>
</comment>
<keyword evidence="9" id="KW-1185">Reference proteome</keyword>
<dbReference type="SUPFAM" id="SSF81342">
    <property type="entry name" value="Transmembrane di-heme cytochromes"/>
    <property type="match status" value="1"/>
</dbReference>
<keyword evidence="4 6" id="KW-1133">Transmembrane helix</keyword>
<gene>
    <name evidence="8" type="ORF">NBRC116598_21680</name>
</gene>
<feature type="transmembrane region" description="Helical" evidence="6">
    <location>
        <begin position="153"/>
        <end position="173"/>
    </location>
</feature>
<dbReference type="Pfam" id="PF01292">
    <property type="entry name" value="Ni_hydr_CYTB"/>
    <property type="match status" value="1"/>
</dbReference>
<protein>
    <submittedName>
        <fullName evidence="8">Cytochrome b/b6 domain-containing protein</fullName>
    </submittedName>
</protein>
<organism evidence="8 9">
    <name type="scientific">Pseudophaeobacter arcticus</name>
    <dbReference type="NCBI Taxonomy" id="385492"/>
    <lineage>
        <taxon>Bacteria</taxon>
        <taxon>Pseudomonadati</taxon>
        <taxon>Pseudomonadota</taxon>
        <taxon>Alphaproteobacteria</taxon>
        <taxon>Rhodobacterales</taxon>
        <taxon>Paracoccaceae</taxon>
        <taxon>Pseudophaeobacter</taxon>
    </lineage>
</organism>
<dbReference type="Proteomes" id="UP001441944">
    <property type="component" value="Unassembled WGS sequence"/>
</dbReference>
<evidence type="ECO:0000256" key="5">
    <source>
        <dbReference type="ARBA" id="ARBA00023136"/>
    </source>
</evidence>
<evidence type="ECO:0000256" key="4">
    <source>
        <dbReference type="ARBA" id="ARBA00022989"/>
    </source>
</evidence>
<evidence type="ECO:0000313" key="9">
    <source>
        <dbReference type="Proteomes" id="UP001441944"/>
    </source>
</evidence>
<keyword evidence="2" id="KW-1003">Cell membrane</keyword>
<feature type="transmembrane region" description="Helical" evidence="6">
    <location>
        <begin position="113"/>
        <end position="133"/>
    </location>
</feature>
<proteinExistence type="predicted"/>
<feature type="domain" description="Cytochrome b561 bacterial/Ni-hydrogenase" evidence="7">
    <location>
        <begin position="25"/>
        <end position="186"/>
    </location>
</feature>
<dbReference type="RefSeq" id="WP_353399859.1">
    <property type="nucleotide sequence ID" value="NZ_BAABWU010000007.1"/>
</dbReference>
<keyword evidence="5 6" id="KW-0472">Membrane</keyword>
<dbReference type="PANTHER" id="PTHR30485">
    <property type="entry name" value="NI/FE-HYDROGENASE 1 B-TYPE CYTOCHROME SUBUNIT"/>
    <property type="match status" value="1"/>
</dbReference>
<dbReference type="InterPro" id="IPR016174">
    <property type="entry name" value="Di-haem_cyt_TM"/>
</dbReference>
<evidence type="ECO:0000256" key="2">
    <source>
        <dbReference type="ARBA" id="ARBA00022475"/>
    </source>
</evidence>
<dbReference type="InterPro" id="IPR051542">
    <property type="entry name" value="Hydrogenase_cytochrome"/>
</dbReference>
<evidence type="ECO:0000256" key="6">
    <source>
        <dbReference type="SAM" id="Phobius"/>
    </source>
</evidence>
<feature type="transmembrane region" description="Helical" evidence="6">
    <location>
        <begin position="57"/>
        <end position="75"/>
    </location>
</feature>
<evidence type="ECO:0000259" key="7">
    <source>
        <dbReference type="Pfam" id="PF01292"/>
    </source>
</evidence>
<accession>A0ABQ0ALJ6</accession>
<sequence>MAFTSKPNSGRTGARSIPGARDIQVWDPLVRLIHWSLALTILLNGAVVEEESQVHEWIGYIALGLVAIRLVWALIGPKHARFAAFPPSPGRAVQHLRDLLAGDRRVHLSHNPLGALMVYNLWISVILIGITGYMMTTITFFGIDWVEEAHEVVFGWLLFSVALHVAGVAVDSWRSGVNLVRSMVSGRKTIPQGREVE</sequence>
<comment type="caution">
    <text evidence="8">The sequence shown here is derived from an EMBL/GenBank/DDBJ whole genome shotgun (WGS) entry which is preliminary data.</text>
</comment>
<dbReference type="InterPro" id="IPR011577">
    <property type="entry name" value="Cyt_b561_bac/Ni-Hgenase"/>
</dbReference>
<evidence type="ECO:0000256" key="1">
    <source>
        <dbReference type="ARBA" id="ARBA00004651"/>
    </source>
</evidence>
<dbReference type="PANTHER" id="PTHR30485:SF2">
    <property type="entry name" value="BLL0597 PROTEIN"/>
    <property type="match status" value="1"/>
</dbReference>
<dbReference type="EMBL" id="BAABWU010000007">
    <property type="protein sequence ID" value="GAA6196724.1"/>
    <property type="molecule type" value="Genomic_DNA"/>
</dbReference>
<name>A0ABQ0ALJ6_9RHOB</name>
<evidence type="ECO:0000256" key="3">
    <source>
        <dbReference type="ARBA" id="ARBA00022692"/>
    </source>
</evidence>
<keyword evidence="3 6" id="KW-0812">Transmembrane</keyword>
<reference evidence="8 9" key="1">
    <citation type="submission" date="2024-04" db="EMBL/GenBank/DDBJ databases">
        <title>Draft genome sequence of Pseudophaeobacter arcticus NBRC 116598.</title>
        <authorList>
            <person name="Miyakawa T."/>
            <person name="Kusuya Y."/>
            <person name="Miura T."/>
        </authorList>
    </citation>
    <scope>NUCLEOTIDE SEQUENCE [LARGE SCALE GENOMIC DNA]</scope>
    <source>
        <strain evidence="8 9">SU-CL00105</strain>
    </source>
</reference>